<dbReference type="SUPFAM" id="SSF46785">
    <property type="entry name" value="Winged helix' DNA-binding domain"/>
    <property type="match status" value="1"/>
</dbReference>
<dbReference type="PANTHER" id="PTHR33221">
    <property type="entry name" value="WINGED HELIX-TURN-HELIX TRANSCRIPTIONAL REGULATOR, RRF2 FAMILY"/>
    <property type="match status" value="1"/>
</dbReference>
<evidence type="ECO:0000313" key="2">
    <source>
        <dbReference type="Proteomes" id="UP000549695"/>
    </source>
</evidence>
<reference evidence="1 2" key="1">
    <citation type="submission" date="2020-07" db="EMBL/GenBank/DDBJ databases">
        <title>Sequencing the genomes of 1000 actinobacteria strains.</title>
        <authorList>
            <person name="Klenk H.-P."/>
        </authorList>
    </citation>
    <scope>NUCLEOTIDE SEQUENCE [LARGE SCALE GENOMIC DNA]</scope>
    <source>
        <strain evidence="1 2">DSM 44749</strain>
    </source>
</reference>
<dbReference type="PANTHER" id="PTHR33221:SF15">
    <property type="entry name" value="HTH-TYPE TRANSCRIPTIONAL REGULATOR YWGB-RELATED"/>
    <property type="match status" value="1"/>
</dbReference>
<sequence length="146" mass="15435">MLDIRFSSALQAMLYLAAAAEGDSPTVSSGRLAEALGTNASVVRKLLVPLGVHGLVESSRGRSGGARLARPAGEITLAEIYRCAVGEKPLWACRPESEHVCPVTTNAAEYFARLTVEVEGAVLQSLGCRTLADALREMRGLDRAVP</sequence>
<dbReference type="Pfam" id="PF02082">
    <property type="entry name" value="Rrf2"/>
    <property type="match status" value="1"/>
</dbReference>
<organism evidence="1 2">
    <name type="scientific">Pseudonocardia alni</name>
    <name type="common">Amycolata alni</name>
    <dbReference type="NCBI Taxonomy" id="33907"/>
    <lineage>
        <taxon>Bacteria</taxon>
        <taxon>Bacillati</taxon>
        <taxon>Actinomycetota</taxon>
        <taxon>Actinomycetes</taxon>
        <taxon>Pseudonocardiales</taxon>
        <taxon>Pseudonocardiaceae</taxon>
        <taxon>Pseudonocardia</taxon>
    </lineage>
</organism>
<dbReference type="PROSITE" id="PS51197">
    <property type="entry name" value="HTH_RRF2_2"/>
    <property type="match status" value="1"/>
</dbReference>
<gene>
    <name evidence="1" type="ORF">HDA37_002985</name>
</gene>
<dbReference type="AlphaFoldDB" id="A0A852W2S3"/>
<keyword evidence="2" id="KW-1185">Reference proteome</keyword>
<name>A0A852W2S3_PSEA5</name>
<dbReference type="EMBL" id="JACCCZ010000001">
    <property type="protein sequence ID" value="NYG02700.1"/>
    <property type="molecule type" value="Genomic_DNA"/>
</dbReference>
<evidence type="ECO:0000313" key="1">
    <source>
        <dbReference type="EMBL" id="NYG02700.1"/>
    </source>
</evidence>
<accession>A0A852W2S3</accession>
<dbReference type="InterPro" id="IPR036388">
    <property type="entry name" value="WH-like_DNA-bd_sf"/>
</dbReference>
<protein>
    <submittedName>
        <fullName evidence="1">Rrf2 family transcriptional repressor of oqxAB</fullName>
    </submittedName>
</protein>
<dbReference type="InterPro" id="IPR000944">
    <property type="entry name" value="Tscrpt_reg_Rrf2"/>
</dbReference>
<proteinExistence type="predicted"/>
<dbReference type="Proteomes" id="UP000549695">
    <property type="component" value="Unassembled WGS sequence"/>
</dbReference>
<comment type="caution">
    <text evidence="1">The sequence shown here is derived from an EMBL/GenBank/DDBJ whole genome shotgun (WGS) entry which is preliminary data.</text>
</comment>
<dbReference type="GO" id="GO:0005829">
    <property type="term" value="C:cytosol"/>
    <property type="evidence" value="ECO:0007669"/>
    <property type="project" value="TreeGrafter"/>
</dbReference>
<dbReference type="GeneID" id="98052729"/>
<dbReference type="RefSeq" id="WP_179761441.1">
    <property type="nucleotide sequence ID" value="NZ_BAAAJZ010000003.1"/>
</dbReference>
<dbReference type="InterPro" id="IPR036390">
    <property type="entry name" value="WH_DNA-bd_sf"/>
</dbReference>
<dbReference type="Gene3D" id="1.10.10.10">
    <property type="entry name" value="Winged helix-like DNA-binding domain superfamily/Winged helix DNA-binding domain"/>
    <property type="match status" value="1"/>
</dbReference>
<dbReference type="GO" id="GO:0003700">
    <property type="term" value="F:DNA-binding transcription factor activity"/>
    <property type="evidence" value="ECO:0007669"/>
    <property type="project" value="TreeGrafter"/>
</dbReference>